<organism evidence="2 3">
    <name type="scientific">Marinobacterium maritimum</name>
    <dbReference type="NCBI Taxonomy" id="500162"/>
    <lineage>
        <taxon>Bacteria</taxon>
        <taxon>Pseudomonadati</taxon>
        <taxon>Pseudomonadota</taxon>
        <taxon>Gammaproteobacteria</taxon>
        <taxon>Oceanospirillales</taxon>
        <taxon>Oceanospirillaceae</taxon>
        <taxon>Marinobacterium</taxon>
    </lineage>
</organism>
<dbReference type="Gene3D" id="3.20.10.10">
    <property type="entry name" value="D-amino Acid Aminotransferase, subunit A, domain 2"/>
    <property type="match status" value="1"/>
</dbReference>
<dbReference type="InterPro" id="IPR043132">
    <property type="entry name" value="BCAT-like_C"/>
</dbReference>
<dbReference type="Proteomes" id="UP001499915">
    <property type="component" value="Unassembled WGS sequence"/>
</dbReference>
<proteinExistence type="inferred from homology"/>
<dbReference type="InterPro" id="IPR043131">
    <property type="entry name" value="BCAT-like_N"/>
</dbReference>
<keyword evidence="3" id="KW-1185">Reference proteome</keyword>
<dbReference type="Gene3D" id="3.30.470.10">
    <property type="match status" value="1"/>
</dbReference>
<name>A0ABP3TEP0_9GAMM</name>
<evidence type="ECO:0000313" key="3">
    <source>
        <dbReference type="Proteomes" id="UP001499915"/>
    </source>
</evidence>
<evidence type="ECO:0000256" key="1">
    <source>
        <dbReference type="ARBA" id="ARBA00009320"/>
    </source>
</evidence>
<dbReference type="GO" id="GO:0008483">
    <property type="term" value="F:transaminase activity"/>
    <property type="evidence" value="ECO:0007669"/>
    <property type="project" value="UniProtKB-KW"/>
</dbReference>
<dbReference type="InterPro" id="IPR001544">
    <property type="entry name" value="Aminotrans_IV"/>
</dbReference>
<dbReference type="EMBL" id="BAAAET010000003">
    <property type="protein sequence ID" value="GAA0696081.1"/>
    <property type="molecule type" value="Genomic_DNA"/>
</dbReference>
<dbReference type="PANTHER" id="PTHR42743:SF10">
    <property type="entry name" value="D-ALANINE AMINOTRANSFERASE"/>
    <property type="match status" value="1"/>
</dbReference>
<dbReference type="Pfam" id="PF01063">
    <property type="entry name" value="Aminotran_4"/>
    <property type="match status" value="1"/>
</dbReference>
<dbReference type="SUPFAM" id="SSF56752">
    <property type="entry name" value="D-aminoacid aminotransferase-like PLP-dependent enzymes"/>
    <property type="match status" value="1"/>
</dbReference>
<keyword evidence="2" id="KW-0032">Aminotransferase</keyword>
<reference evidence="3" key="1">
    <citation type="journal article" date="2019" name="Int. J. Syst. Evol. Microbiol.">
        <title>The Global Catalogue of Microorganisms (GCM) 10K type strain sequencing project: providing services to taxonomists for standard genome sequencing and annotation.</title>
        <authorList>
            <consortium name="The Broad Institute Genomics Platform"/>
            <consortium name="The Broad Institute Genome Sequencing Center for Infectious Disease"/>
            <person name="Wu L."/>
            <person name="Ma J."/>
        </authorList>
    </citation>
    <scope>NUCLEOTIDE SEQUENCE [LARGE SCALE GENOMIC DNA]</scope>
    <source>
        <strain evidence="3">JCM 15134</strain>
    </source>
</reference>
<keyword evidence="2" id="KW-0808">Transferase</keyword>
<dbReference type="CDD" id="cd01558">
    <property type="entry name" value="D-AAT_like"/>
    <property type="match status" value="1"/>
</dbReference>
<accession>A0ABP3TEP0</accession>
<sequence>MWAVAFMSNEVVYLNGQFVAPDQAQVSVFDRGFLFADSVYEVIPYYRGVGFRLQQHLDRLAYSLRAVRIEAVEDWAAILDELVQRNGGGNLSVYLQVSRGSAGYRTHTYDDSMQPTVFACTSPIRDIYGEGAEQISGYNVIVTADLRWHRCDIKSTGLLPNILVLQQAREAGADEALLVRDGLLSEGTSSNLYLVRQGVIYTPKRSSEILGGTTRELILELAAEEGIPYQEVDIRPEELATADEVWVSSSTRGVMPVLTIDGEPVADGQKGPLWQRMFALFTRFQHRLMTGEAQ</sequence>
<dbReference type="InterPro" id="IPR036038">
    <property type="entry name" value="Aminotransferase-like"/>
</dbReference>
<evidence type="ECO:0000313" key="2">
    <source>
        <dbReference type="EMBL" id="GAA0696081.1"/>
    </source>
</evidence>
<dbReference type="PANTHER" id="PTHR42743">
    <property type="entry name" value="AMINO-ACID AMINOTRANSFERASE"/>
    <property type="match status" value="1"/>
</dbReference>
<comment type="similarity">
    <text evidence="1">Belongs to the class-IV pyridoxal-phosphate-dependent aminotransferase family.</text>
</comment>
<comment type="caution">
    <text evidence="2">The sequence shown here is derived from an EMBL/GenBank/DDBJ whole genome shotgun (WGS) entry which is preliminary data.</text>
</comment>
<dbReference type="InterPro" id="IPR050571">
    <property type="entry name" value="Class-IV_PLP-Dep_Aminotrnsfr"/>
</dbReference>
<protein>
    <submittedName>
        <fullName evidence="2">D-amino acid aminotransferase</fullName>
    </submittedName>
</protein>
<gene>
    <name evidence="2" type="ORF">GCM10009104_25020</name>
</gene>